<feature type="binding site" evidence="12">
    <location>
        <begin position="109"/>
        <end position="117"/>
    </location>
    <ligand>
        <name>5-phospho-alpha-D-ribose 1-diphosphate</name>
        <dbReference type="ChEBI" id="CHEBI:58017"/>
    </ligand>
</feature>
<feature type="domain" description="Glycosyl transferase family 3 N-terminal" evidence="14">
    <location>
        <begin position="4"/>
        <end position="66"/>
    </location>
</feature>
<accession>A0AA37WA85</accession>
<keyword evidence="7 12" id="KW-0822">Tryptophan biosynthesis</keyword>
<evidence type="ECO:0000256" key="12">
    <source>
        <dbReference type="HAMAP-Rule" id="MF_00211"/>
    </source>
</evidence>
<keyword evidence="6 12" id="KW-0479">Metal-binding</keyword>
<dbReference type="Proteomes" id="UP001161389">
    <property type="component" value="Unassembled WGS sequence"/>
</dbReference>
<keyword evidence="3 12" id="KW-0028">Amino-acid biosynthesis</keyword>
<evidence type="ECO:0000256" key="11">
    <source>
        <dbReference type="ARBA" id="ARBA00061188"/>
    </source>
</evidence>
<evidence type="ECO:0000256" key="10">
    <source>
        <dbReference type="ARBA" id="ARBA00052328"/>
    </source>
</evidence>
<dbReference type="NCBIfam" id="TIGR01245">
    <property type="entry name" value="trpD"/>
    <property type="match status" value="1"/>
</dbReference>
<evidence type="ECO:0000259" key="13">
    <source>
        <dbReference type="Pfam" id="PF00591"/>
    </source>
</evidence>
<protein>
    <recommendedName>
        <fullName evidence="12">Anthranilate phosphoribosyltransferase</fullName>
        <ecNumber evidence="12">2.4.2.18</ecNumber>
    </recommendedName>
</protein>
<keyword evidence="9 12" id="KW-0057">Aromatic amino acid biosynthesis</keyword>
<sequence>MDIQQALSKVVDRIDLSTDEMQSVMTQVMTGEATPAQIGALLMGLRMKGETIEEITGAAKVMRQLASGVKVTGDHVVDTCGTGGDGANLFNVSTASAFVVAASGGTVAKHGNRSVSSKTGSADLLEAAGVNLQLDSEQVARAVEEIGVGFMFAPAHHGAMKHAIGPRKEMAMRTIFNMLGPLTNPAGVKNQVIGVFNKALCRPLAEVLKNLGSEHVLVVHSDDGLDEISVASKTFVAELNNGEITEYEITPEDCGVESQTLIGLSVNSAQESLDLINDALGKRETEAGQKAADIIALNAGAAIYAAGLAVNLKNGVEMAQDAIYSGLAKEKMIELASFTSALA</sequence>
<dbReference type="InterPro" id="IPR035902">
    <property type="entry name" value="Nuc_phospho_transferase"/>
</dbReference>
<dbReference type="InterPro" id="IPR036320">
    <property type="entry name" value="Glycosyl_Trfase_fam3_N_dom_sf"/>
</dbReference>
<proteinExistence type="inferred from homology"/>
<dbReference type="SUPFAM" id="SSF52418">
    <property type="entry name" value="Nucleoside phosphorylase/phosphoribosyltransferase catalytic domain"/>
    <property type="match status" value="1"/>
</dbReference>
<dbReference type="AlphaFoldDB" id="A0AA37WA85"/>
<dbReference type="Pfam" id="PF02885">
    <property type="entry name" value="Glycos_trans_3N"/>
    <property type="match status" value="1"/>
</dbReference>
<keyword evidence="16" id="KW-1185">Reference proteome</keyword>
<feature type="binding site" evidence="12">
    <location>
        <position position="227"/>
    </location>
    <ligand>
        <name>Mg(2+)</name>
        <dbReference type="ChEBI" id="CHEBI:18420"/>
        <label>2</label>
    </ligand>
</feature>
<comment type="function">
    <text evidence="12">Catalyzes the transfer of the phosphoribosyl group of 5-phosphorylribose-1-pyrophosphate (PRPP) to anthranilate to yield N-(5'-phosphoribosyl)-anthranilate (PRA).</text>
</comment>
<dbReference type="RefSeq" id="WP_284383820.1">
    <property type="nucleotide sequence ID" value="NZ_BSNM01000026.1"/>
</dbReference>
<dbReference type="InterPro" id="IPR000312">
    <property type="entry name" value="Glycosyl_Trfase_fam3"/>
</dbReference>
<dbReference type="EMBL" id="BSNM01000026">
    <property type="protein sequence ID" value="GLQ33401.1"/>
    <property type="molecule type" value="Genomic_DNA"/>
</dbReference>
<evidence type="ECO:0000256" key="1">
    <source>
        <dbReference type="ARBA" id="ARBA00004907"/>
    </source>
</evidence>
<dbReference type="GO" id="GO:0004048">
    <property type="term" value="F:anthranilate phosphoribosyltransferase activity"/>
    <property type="evidence" value="ECO:0007669"/>
    <property type="project" value="UniProtKB-UniRule"/>
</dbReference>
<evidence type="ECO:0000256" key="8">
    <source>
        <dbReference type="ARBA" id="ARBA00022842"/>
    </source>
</evidence>
<reference evidence="15" key="2">
    <citation type="submission" date="2023-01" db="EMBL/GenBank/DDBJ databases">
        <title>Draft genome sequence of Litoribrevibacter albus strain NBRC 110071.</title>
        <authorList>
            <person name="Sun Q."/>
            <person name="Mori K."/>
        </authorList>
    </citation>
    <scope>NUCLEOTIDE SEQUENCE</scope>
    <source>
        <strain evidence="15">NBRC 110071</strain>
    </source>
</reference>
<evidence type="ECO:0000256" key="2">
    <source>
        <dbReference type="ARBA" id="ARBA00011738"/>
    </source>
</evidence>
<comment type="subunit">
    <text evidence="2 12">Homodimer.</text>
</comment>
<evidence type="ECO:0000313" key="15">
    <source>
        <dbReference type="EMBL" id="GLQ33401.1"/>
    </source>
</evidence>
<feature type="binding site" evidence="12">
    <location>
        <position position="226"/>
    </location>
    <ligand>
        <name>Mg(2+)</name>
        <dbReference type="ChEBI" id="CHEBI:18420"/>
        <label>2</label>
    </ligand>
</feature>
<comment type="similarity">
    <text evidence="12">Belongs to the anthranilate phosphoribosyltransferase family.</text>
</comment>
<organism evidence="15 16">
    <name type="scientific">Litoribrevibacter albus</name>
    <dbReference type="NCBI Taxonomy" id="1473156"/>
    <lineage>
        <taxon>Bacteria</taxon>
        <taxon>Pseudomonadati</taxon>
        <taxon>Pseudomonadota</taxon>
        <taxon>Gammaproteobacteria</taxon>
        <taxon>Oceanospirillales</taxon>
        <taxon>Oceanospirillaceae</taxon>
        <taxon>Litoribrevibacter</taxon>
    </lineage>
</organism>
<dbReference type="PANTHER" id="PTHR43285">
    <property type="entry name" value="ANTHRANILATE PHOSPHORIBOSYLTRANSFERASE"/>
    <property type="match status" value="1"/>
</dbReference>
<comment type="caution">
    <text evidence="15">The sequence shown here is derived from an EMBL/GenBank/DDBJ whole genome shotgun (WGS) entry which is preliminary data.</text>
</comment>
<feature type="binding site" evidence="12">
    <location>
        <begin position="84"/>
        <end position="85"/>
    </location>
    <ligand>
        <name>5-phospho-alpha-D-ribose 1-diphosphate</name>
        <dbReference type="ChEBI" id="CHEBI:58017"/>
    </ligand>
</feature>
<dbReference type="InterPro" id="IPR005940">
    <property type="entry name" value="Anthranilate_Pribosyl_Tfrase"/>
</dbReference>
<feature type="domain" description="Glycosyl transferase family 3" evidence="13">
    <location>
        <begin position="74"/>
        <end position="328"/>
    </location>
</feature>
<keyword evidence="4 12" id="KW-0328">Glycosyltransferase</keyword>
<dbReference type="GO" id="GO:0000162">
    <property type="term" value="P:L-tryptophan biosynthetic process"/>
    <property type="evidence" value="ECO:0007669"/>
    <property type="project" value="UniProtKB-UniRule"/>
</dbReference>
<feature type="binding site" evidence="12">
    <location>
        <position position="227"/>
    </location>
    <ligand>
        <name>Mg(2+)</name>
        <dbReference type="ChEBI" id="CHEBI:18420"/>
        <label>1</label>
    </ligand>
</feature>
<dbReference type="FunFam" id="1.20.970.10:FF:000006">
    <property type="entry name" value="Anthranilate phosphoribosyltransferase"/>
    <property type="match status" value="1"/>
</dbReference>
<dbReference type="Pfam" id="PF00591">
    <property type="entry name" value="Glycos_transf_3"/>
    <property type="match status" value="1"/>
</dbReference>
<evidence type="ECO:0000256" key="7">
    <source>
        <dbReference type="ARBA" id="ARBA00022822"/>
    </source>
</evidence>
<feature type="binding site" evidence="12">
    <location>
        <position position="112"/>
    </location>
    <ligand>
        <name>anthranilate</name>
        <dbReference type="ChEBI" id="CHEBI:16567"/>
        <label>1</label>
    </ligand>
</feature>
<feature type="binding site" evidence="12">
    <location>
        <begin position="91"/>
        <end position="94"/>
    </location>
    <ligand>
        <name>5-phospho-alpha-D-ribose 1-diphosphate</name>
        <dbReference type="ChEBI" id="CHEBI:58017"/>
    </ligand>
</feature>
<name>A0AA37WA85_9GAMM</name>
<dbReference type="InterPro" id="IPR017459">
    <property type="entry name" value="Glycosyl_Trfase_fam3_N_dom"/>
</dbReference>
<feature type="binding site" evidence="12">
    <location>
        <position position="167"/>
    </location>
    <ligand>
        <name>anthranilate</name>
        <dbReference type="ChEBI" id="CHEBI:16567"/>
        <label>2</label>
    </ligand>
</feature>
<dbReference type="Gene3D" id="3.40.1030.10">
    <property type="entry name" value="Nucleoside phosphorylase/phosphoribosyltransferase catalytic domain"/>
    <property type="match status" value="1"/>
</dbReference>
<evidence type="ECO:0000313" key="16">
    <source>
        <dbReference type="Proteomes" id="UP001161389"/>
    </source>
</evidence>
<dbReference type="PANTHER" id="PTHR43285:SF2">
    <property type="entry name" value="ANTHRANILATE PHOSPHORIBOSYLTRANSFERASE"/>
    <property type="match status" value="1"/>
</dbReference>
<feature type="binding site" evidence="12">
    <location>
        <position position="81"/>
    </location>
    <ligand>
        <name>anthranilate</name>
        <dbReference type="ChEBI" id="CHEBI:16567"/>
        <label>1</label>
    </ligand>
</feature>
<dbReference type="SUPFAM" id="SSF47648">
    <property type="entry name" value="Nucleoside phosphorylase/phosphoribosyltransferase N-terminal domain"/>
    <property type="match status" value="1"/>
</dbReference>
<gene>
    <name evidence="12 15" type="primary">trpD</name>
    <name evidence="15" type="ORF">GCM10007876_38810</name>
</gene>
<evidence type="ECO:0000256" key="3">
    <source>
        <dbReference type="ARBA" id="ARBA00022605"/>
    </source>
</evidence>
<comment type="caution">
    <text evidence="12">Lacks conserved residue(s) required for the propagation of feature annotation.</text>
</comment>
<evidence type="ECO:0000259" key="14">
    <source>
        <dbReference type="Pfam" id="PF02885"/>
    </source>
</evidence>
<comment type="pathway">
    <text evidence="1 12">Amino-acid biosynthesis; L-tryptophan biosynthesis; L-tryptophan from chorismate: step 2/5.</text>
</comment>
<evidence type="ECO:0000256" key="6">
    <source>
        <dbReference type="ARBA" id="ARBA00022723"/>
    </source>
</evidence>
<keyword evidence="5 12" id="KW-0808">Transferase</keyword>
<comment type="cofactor">
    <cofactor evidence="12">
        <name>Mg(2+)</name>
        <dbReference type="ChEBI" id="CHEBI:18420"/>
    </cofactor>
    <text evidence="12">Binds 2 magnesium ions per monomer.</text>
</comment>
<dbReference type="EC" id="2.4.2.18" evidence="12"/>
<dbReference type="GO" id="GO:0000287">
    <property type="term" value="F:magnesium ion binding"/>
    <property type="evidence" value="ECO:0007669"/>
    <property type="project" value="UniProtKB-UniRule"/>
</dbReference>
<dbReference type="Gene3D" id="1.20.970.10">
    <property type="entry name" value="Transferase, Pyrimidine Nucleoside Phosphorylase, Chain C"/>
    <property type="match status" value="1"/>
</dbReference>
<comment type="similarity">
    <text evidence="11">In the C-terminal section; belongs to the anthranilate phosphoribosyltransferase family.</text>
</comment>
<feature type="binding site" evidence="12">
    <location>
        <position position="121"/>
    </location>
    <ligand>
        <name>5-phospho-alpha-D-ribose 1-diphosphate</name>
        <dbReference type="ChEBI" id="CHEBI:58017"/>
    </ligand>
</feature>
<evidence type="ECO:0000256" key="4">
    <source>
        <dbReference type="ARBA" id="ARBA00022676"/>
    </source>
</evidence>
<feature type="binding site" evidence="12">
    <location>
        <position position="81"/>
    </location>
    <ligand>
        <name>5-phospho-alpha-D-ribose 1-diphosphate</name>
        <dbReference type="ChEBI" id="CHEBI:58017"/>
    </ligand>
</feature>
<feature type="binding site" evidence="12">
    <location>
        <position position="93"/>
    </location>
    <ligand>
        <name>Mg(2+)</name>
        <dbReference type="ChEBI" id="CHEBI:18420"/>
        <label>1</label>
    </ligand>
</feature>
<dbReference type="GO" id="GO:0005829">
    <property type="term" value="C:cytosol"/>
    <property type="evidence" value="ECO:0007669"/>
    <property type="project" value="TreeGrafter"/>
</dbReference>
<dbReference type="HAMAP" id="MF_00211">
    <property type="entry name" value="TrpD"/>
    <property type="match status" value="1"/>
</dbReference>
<evidence type="ECO:0000256" key="9">
    <source>
        <dbReference type="ARBA" id="ARBA00023141"/>
    </source>
</evidence>
<comment type="catalytic activity">
    <reaction evidence="10 12">
        <text>N-(5-phospho-beta-D-ribosyl)anthranilate + diphosphate = 5-phospho-alpha-D-ribose 1-diphosphate + anthranilate</text>
        <dbReference type="Rhea" id="RHEA:11768"/>
        <dbReference type="ChEBI" id="CHEBI:16567"/>
        <dbReference type="ChEBI" id="CHEBI:18277"/>
        <dbReference type="ChEBI" id="CHEBI:33019"/>
        <dbReference type="ChEBI" id="CHEBI:58017"/>
        <dbReference type="EC" id="2.4.2.18"/>
    </reaction>
</comment>
<keyword evidence="8 12" id="KW-0460">Magnesium</keyword>
<reference evidence="15" key="1">
    <citation type="journal article" date="2014" name="Int. J. Syst. Evol. Microbiol.">
        <title>Complete genome sequence of Corynebacterium casei LMG S-19264T (=DSM 44701T), isolated from a smear-ripened cheese.</title>
        <authorList>
            <consortium name="US DOE Joint Genome Institute (JGI-PGF)"/>
            <person name="Walter F."/>
            <person name="Albersmeier A."/>
            <person name="Kalinowski J."/>
            <person name="Ruckert C."/>
        </authorList>
    </citation>
    <scope>NUCLEOTIDE SEQUENCE</scope>
    <source>
        <strain evidence="15">NBRC 110071</strain>
    </source>
</reference>
<evidence type="ECO:0000256" key="5">
    <source>
        <dbReference type="ARBA" id="ARBA00022679"/>
    </source>
</evidence>
<dbReference type="FunFam" id="3.40.1030.10:FF:000002">
    <property type="entry name" value="Anthranilate phosphoribosyltransferase"/>
    <property type="match status" value="1"/>
</dbReference>